<dbReference type="Pfam" id="PF10607">
    <property type="entry name" value="CTLH"/>
    <property type="match status" value="1"/>
</dbReference>
<evidence type="ECO:0000256" key="1">
    <source>
        <dbReference type="SAM" id="MobiDB-lite"/>
    </source>
</evidence>
<evidence type="ECO:0000259" key="2">
    <source>
        <dbReference type="PROSITE" id="PS50897"/>
    </source>
</evidence>
<evidence type="ECO:0000313" key="3">
    <source>
        <dbReference type="EMBL" id="CEM36412.1"/>
    </source>
</evidence>
<dbReference type="SMART" id="SM00667">
    <property type="entry name" value="LisH"/>
    <property type="match status" value="2"/>
</dbReference>
<dbReference type="PROSITE" id="PS50896">
    <property type="entry name" value="LISH"/>
    <property type="match status" value="1"/>
</dbReference>
<name>A0A0G4GYX2_9ALVE</name>
<dbReference type="InterPro" id="IPR050618">
    <property type="entry name" value="Ubq-SigPath_Reg"/>
</dbReference>
<feature type="domain" description="CTLH" evidence="2">
    <location>
        <begin position="68"/>
        <end position="125"/>
    </location>
</feature>
<dbReference type="InterPro" id="IPR006594">
    <property type="entry name" value="LisH"/>
</dbReference>
<dbReference type="PROSITE" id="PS50897">
    <property type="entry name" value="CTLH"/>
    <property type="match status" value="1"/>
</dbReference>
<dbReference type="InterPro" id="IPR024964">
    <property type="entry name" value="CTLH/CRA"/>
</dbReference>
<dbReference type="PhylomeDB" id="A0A0G4GYX2"/>
<organism evidence="3">
    <name type="scientific">Chromera velia CCMP2878</name>
    <dbReference type="NCBI Taxonomy" id="1169474"/>
    <lineage>
        <taxon>Eukaryota</taxon>
        <taxon>Sar</taxon>
        <taxon>Alveolata</taxon>
        <taxon>Colpodellida</taxon>
        <taxon>Chromeraceae</taxon>
        <taxon>Chromera</taxon>
    </lineage>
</organism>
<feature type="compositionally biased region" description="Acidic residues" evidence="1">
    <location>
        <begin position="252"/>
        <end position="263"/>
    </location>
</feature>
<dbReference type="SMART" id="SM00668">
    <property type="entry name" value="CTLH"/>
    <property type="match status" value="1"/>
</dbReference>
<protein>
    <recommendedName>
        <fullName evidence="2">CTLH domain-containing protein</fullName>
    </recommendedName>
</protein>
<sequence>MMDIDSLESSPNPVLDSAAWLKRLQGMEVLENDIHAAILNFLTVYGHHDAALEFAREANIQTDVPLTSLRKRQVVKDAVLKGDVKAAEAGLNELDPGILEKNPDLKFELRQHELLNLITAGDVQGALQFAQNHLADAVRKDKRLLPKLEAMMALLAFSDPEKVKEARQASSVLVSSSEELAGKIDEMILDFFAVHKESTLETILKETKYSEECLTREGVSLPLLKDVARSVFSVPECDGLSSSQRNLLEEAGGGEEEEEEEKENGEGEGGQQRRWRWGEPGEWDPQSQRLLASPQMFPYLPGYSMFQ</sequence>
<dbReference type="PANTHER" id="PTHR12864">
    <property type="entry name" value="RAN BINDING PROTEIN 9-RELATED"/>
    <property type="match status" value="1"/>
</dbReference>
<dbReference type="VEuPathDB" id="CryptoDB:Cvel_23976"/>
<gene>
    <name evidence="3" type="ORF">Cvel_23976</name>
</gene>
<dbReference type="AlphaFoldDB" id="A0A0G4GYX2"/>
<dbReference type="EMBL" id="CDMZ01001700">
    <property type="protein sequence ID" value="CEM36412.1"/>
    <property type="molecule type" value="Genomic_DNA"/>
</dbReference>
<accession>A0A0G4GYX2</accession>
<feature type="region of interest" description="Disordered" evidence="1">
    <location>
        <begin position="243"/>
        <end position="291"/>
    </location>
</feature>
<proteinExistence type="predicted"/>
<reference evidence="3" key="1">
    <citation type="submission" date="2014-11" db="EMBL/GenBank/DDBJ databases">
        <authorList>
            <person name="Otto D Thomas"/>
            <person name="Naeem Raeece"/>
        </authorList>
    </citation>
    <scope>NUCLEOTIDE SEQUENCE</scope>
</reference>
<dbReference type="SMART" id="SM00757">
    <property type="entry name" value="CRA"/>
    <property type="match status" value="1"/>
</dbReference>
<dbReference type="InterPro" id="IPR006595">
    <property type="entry name" value="CTLH_C"/>
</dbReference>
<dbReference type="InterPro" id="IPR013144">
    <property type="entry name" value="CRA_dom"/>
</dbReference>